<gene>
    <name evidence="6" type="primary">dpiB</name>
    <name evidence="6" type="ORF">DEAC_c31140</name>
</gene>
<dbReference type="RefSeq" id="WP_047810922.1">
    <property type="nucleotide sequence ID" value="NZ_LDZY01000010.1"/>
</dbReference>
<feature type="domain" description="Histidine kinase" evidence="5">
    <location>
        <begin position="315"/>
        <end position="444"/>
    </location>
</feature>
<feature type="transmembrane region" description="Helical" evidence="4">
    <location>
        <begin position="168"/>
        <end position="190"/>
    </location>
</feature>
<comment type="caution">
    <text evidence="6">The sequence shown here is derived from an EMBL/GenBank/DDBJ whole genome shotgun (WGS) entry which is preliminary data.</text>
</comment>
<feature type="transmembrane region" description="Helical" evidence="4">
    <location>
        <begin position="65"/>
        <end position="84"/>
    </location>
</feature>
<dbReference type="PROSITE" id="PS50109">
    <property type="entry name" value="HIS_KIN"/>
    <property type="match status" value="1"/>
</dbReference>
<name>A0A0J1FPA7_9FIRM</name>
<keyword evidence="4" id="KW-1133">Transmembrane helix</keyword>
<dbReference type="Proteomes" id="UP000036356">
    <property type="component" value="Unassembled WGS sequence"/>
</dbReference>
<organism evidence="6 7">
    <name type="scientific">Desulfosporosinus acididurans</name>
    <dbReference type="NCBI Taxonomy" id="476652"/>
    <lineage>
        <taxon>Bacteria</taxon>
        <taxon>Bacillati</taxon>
        <taxon>Bacillota</taxon>
        <taxon>Clostridia</taxon>
        <taxon>Eubacteriales</taxon>
        <taxon>Desulfitobacteriaceae</taxon>
        <taxon>Desulfosporosinus</taxon>
    </lineage>
</organism>
<sequence length="444" mass="50673">MNSKVLGDLIASILECIIYLSSAEIFLSNKIKDVKPLIPKIFSFAIIYGFYDTLTFQFWDMLDLNHLRILTNILVSFILLKLILKTRFWSTMKFLIFYWFFGCLSQIIILYALMAVLKLTTNNIINNPLLLIKVALFESFSIIIPLSLHKFRIPIVTFLKKINIFMNYQRISSVTIAILLQLFLLSALIFDYTNNLTYDVNPLRFLIIILINIFIILVSLFILFRTISKTEEKVIAVSSDIMTDNLASLLNSVRSQRHDFINHVQIINSLFSAHDLDGLDAYLRQLTNDIVILNNVLKIDNPFIGALLNSKITKAESKGIDLQIEITAKLSNLQARAFDLTRILDNIINNAIEAIELNKQDEKWIKVFIKEQGPFLSVSVINPGSPPTEIEERLFEPGYTTKTGEHSGLGLYICKLLCKKLHGKLNYSITPGTETIFSIVIPKL</sequence>
<feature type="transmembrane region" description="Helical" evidence="4">
    <location>
        <begin position="129"/>
        <end position="148"/>
    </location>
</feature>
<dbReference type="AlphaFoldDB" id="A0A0J1FPA7"/>
<accession>A0A0J1FPA7</accession>
<keyword evidence="3" id="KW-0902">Two-component regulatory system</keyword>
<evidence type="ECO:0000313" key="7">
    <source>
        <dbReference type="Proteomes" id="UP000036356"/>
    </source>
</evidence>
<feature type="transmembrane region" description="Helical" evidence="4">
    <location>
        <begin position="96"/>
        <end position="117"/>
    </location>
</feature>
<dbReference type="PANTHER" id="PTHR43547:SF10">
    <property type="entry name" value="SENSOR HISTIDINE KINASE DCUS"/>
    <property type="match status" value="1"/>
</dbReference>
<evidence type="ECO:0000256" key="4">
    <source>
        <dbReference type="SAM" id="Phobius"/>
    </source>
</evidence>
<keyword evidence="4" id="KW-0812">Transmembrane</keyword>
<dbReference type="InterPro" id="IPR005467">
    <property type="entry name" value="His_kinase_dom"/>
</dbReference>
<dbReference type="Pfam" id="PF14689">
    <property type="entry name" value="SPOB_a"/>
    <property type="match status" value="1"/>
</dbReference>
<dbReference type="Gene3D" id="1.10.287.130">
    <property type="match status" value="1"/>
</dbReference>
<dbReference type="EMBL" id="LDZY01000010">
    <property type="protein sequence ID" value="KLU65147.1"/>
    <property type="molecule type" value="Genomic_DNA"/>
</dbReference>
<protein>
    <submittedName>
        <fullName evidence="6">Sensor histidine kinase DpiB</fullName>
        <ecNumber evidence="6">2.7.13.3</ecNumber>
    </submittedName>
</protein>
<dbReference type="SUPFAM" id="SSF55874">
    <property type="entry name" value="ATPase domain of HSP90 chaperone/DNA topoisomerase II/histidine kinase"/>
    <property type="match status" value="1"/>
</dbReference>
<evidence type="ECO:0000256" key="1">
    <source>
        <dbReference type="ARBA" id="ARBA00022553"/>
    </source>
</evidence>
<dbReference type="InterPro" id="IPR036890">
    <property type="entry name" value="HATPase_C_sf"/>
</dbReference>
<dbReference type="InterPro" id="IPR003594">
    <property type="entry name" value="HATPase_dom"/>
</dbReference>
<dbReference type="Gene3D" id="3.30.565.10">
    <property type="entry name" value="Histidine kinase-like ATPase, C-terminal domain"/>
    <property type="match status" value="1"/>
</dbReference>
<dbReference type="STRING" id="476652.DEAC_c31140"/>
<keyword evidence="6" id="KW-0808">Transferase</keyword>
<evidence type="ECO:0000256" key="3">
    <source>
        <dbReference type="ARBA" id="ARBA00023012"/>
    </source>
</evidence>
<dbReference type="PATRIC" id="fig|476652.3.peg.3276"/>
<proteinExistence type="predicted"/>
<keyword evidence="4" id="KW-0472">Membrane</keyword>
<dbReference type="InterPro" id="IPR039506">
    <property type="entry name" value="SPOB_a"/>
</dbReference>
<evidence type="ECO:0000313" key="6">
    <source>
        <dbReference type="EMBL" id="KLU65147.1"/>
    </source>
</evidence>
<feature type="transmembrane region" description="Helical" evidence="4">
    <location>
        <begin position="202"/>
        <end position="224"/>
    </location>
</feature>
<dbReference type="Pfam" id="PF02518">
    <property type="entry name" value="HATPase_c"/>
    <property type="match status" value="1"/>
</dbReference>
<feature type="transmembrane region" description="Helical" evidence="4">
    <location>
        <begin position="41"/>
        <end position="59"/>
    </location>
</feature>
<reference evidence="6 7" key="1">
    <citation type="submission" date="2015-06" db="EMBL/GenBank/DDBJ databases">
        <title>Draft genome of the moderately acidophilic sulfate reducer Candidatus Desulfosporosinus acididurans strain M1.</title>
        <authorList>
            <person name="Poehlein A."/>
            <person name="Petzsch P."/>
            <person name="Johnson B.D."/>
            <person name="Schloemann M."/>
            <person name="Daniel R."/>
            <person name="Muehling M."/>
        </authorList>
    </citation>
    <scope>NUCLEOTIDE SEQUENCE [LARGE SCALE GENOMIC DNA]</scope>
    <source>
        <strain evidence="6 7">M1</strain>
    </source>
</reference>
<evidence type="ECO:0000256" key="2">
    <source>
        <dbReference type="ARBA" id="ARBA00022777"/>
    </source>
</evidence>
<dbReference type="SMART" id="SM00387">
    <property type="entry name" value="HATPase_c"/>
    <property type="match status" value="1"/>
</dbReference>
<dbReference type="PANTHER" id="PTHR43547">
    <property type="entry name" value="TWO-COMPONENT HISTIDINE KINASE"/>
    <property type="match status" value="1"/>
</dbReference>
<evidence type="ECO:0000259" key="5">
    <source>
        <dbReference type="PROSITE" id="PS50109"/>
    </source>
</evidence>
<dbReference type="EC" id="2.7.13.3" evidence="6"/>
<feature type="transmembrane region" description="Helical" evidence="4">
    <location>
        <begin position="6"/>
        <end position="29"/>
    </location>
</feature>
<dbReference type="GO" id="GO:0000155">
    <property type="term" value="F:phosphorelay sensor kinase activity"/>
    <property type="evidence" value="ECO:0007669"/>
    <property type="project" value="TreeGrafter"/>
</dbReference>
<keyword evidence="1" id="KW-0597">Phosphoprotein</keyword>
<keyword evidence="2 6" id="KW-0418">Kinase</keyword>
<keyword evidence="7" id="KW-1185">Reference proteome</keyword>